<organism evidence="5 6">
    <name type="scientific">Lodderomyces beijingensis</name>
    <dbReference type="NCBI Taxonomy" id="1775926"/>
    <lineage>
        <taxon>Eukaryota</taxon>
        <taxon>Fungi</taxon>
        <taxon>Dikarya</taxon>
        <taxon>Ascomycota</taxon>
        <taxon>Saccharomycotina</taxon>
        <taxon>Pichiomycetes</taxon>
        <taxon>Debaryomycetaceae</taxon>
        <taxon>Candida/Lodderomyces clade</taxon>
        <taxon>Lodderomyces</taxon>
    </lineage>
</organism>
<proteinExistence type="inferred from homology"/>
<dbReference type="SUPFAM" id="SSF47923">
    <property type="entry name" value="Ypt/Rab-GAP domain of gyp1p"/>
    <property type="match status" value="2"/>
</dbReference>
<feature type="domain" description="Rab-GAP TBC" evidence="4">
    <location>
        <begin position="53"/>
        <end position="345"/>
    </location>
</feature>
<sequence length="513" mass="59494">MSKENETILKVLLTIDKYKGNLDNFRKAVTDGDYTFIQQPRLFSRLLLWKTCLITGSLKISTWSDKLNDSRIVFHQLITRDDMRIPWHSLDQDSAYYQSRETTRKSSINHKSALRGTKSLKRKTHCVHVTEDPLSETTTTGDGSDNKTVPQETSDLELLECIILDIERLFPGEPFFHDLNNPNTVHIRRQLIEILFVWSKCNPEIGYKQGLHEILGLIYWNLYKESINYDVNAATSLTKEEQAIVNLYNKNFLCHDMFVVFNKFVLASGIATNFYESETRLSKSFDKFNIYLMKVDQFIHYTLTTKLNLESQLWIIKFLRLVLLRELGNDLETTNFVWDKLIATQSHHKNTSAELSSLIEILYFMIIQLLIQQKVDIVTSDFSDCLSLLLHYPIPKFASPTQREAFVNNLYHDATKLYARRKDDLKLYEYGMKLNNKYNPGLKIGLSYHKNGSNLSVSSTPRSSIESLNSVKNLSLTPAKDPSQERAEKMKFEKMRMEMRLKKKAQSMVNSSG</sequence>
<accession>A0ABP0ZHB3</accession>
<dbReference type="InterPro" id="IPR035969">
    <property type="entry name" value="Rab-GAP_TBC_sf"/>
</dbReference>
<dbReference type="SMART" id="SM00164">
    <property type="entry name" value="TBC"/>
    <property type="match status" value="1"/>
</dbReference>
<name>A0ABP0ZHB3_9ASCO</name>
<dbReference type="PANTHER" id="PTHR22957:SF27">
    <property type="entry name" value="TBC1 DOMAIN FAMILY MEMBER 13"/>
    <property type="match status" value="1"/>
</dbReference>
<feature type="compositionally biased region" description="Polar residues" evidence="3">
    <location>
        <begin position="135"/>
        <end position="150"/>
    </location>
</feature>
<keyword evidence="6" id="KW-1185">Reference proteome</keyword>
<evidence type="ECO:0000313" key="5">
    <source>
        <dbReference type="EMBL" id="CAK9437399.1"/>
    </source>
</evidence>
<dbReference type="PANTHER" id="PTHR22957">
    <property type="entry name" value="TBC1 DOMAIN FAMILY MEMBER GTPASE-ACTIVATING PROTEIN"/>
    <property type="match status" value="1"/>
</dbReference>
<dbReference type="Gene3D" id="1.10.472.80">
    <property type="entry name" value="Ypt/Rab-GAP domain of gyp1p, domain 3"/>
    <property type="match status" value="1"/>
</dbReference>
<feature type="region of interest" description="Disordered" evidence="3">
    <location>
        <begin position="131"/>
        <end position="150"/>
    </location>
</feature>
<dbReference type="Proteomes" id="UP001497383">
    <property type="component" value="Chromosome 2"/>
</dbReference>
<dbReference type="GeneID" id="92206973"/>
<evidence type="ECO:0000259" key="4">
    <source>
        <dbReference type="PROSITE" id="PS50086"/>
    </source>
</evidence>
<dbReference type="Gene3D" id="1.10.8.270">
    <property type="entry name" value="putative rabgap domain of human tbc1 domain family member 14 like domains"/>
    <property type="match status" value="1"/>
</dbReference>
<dbReference type="RefSeq" id="XP_066828715.1">
    <property type="nucleotide sequence ID" value="XM_066971702.1"/>
</dbReference>
<dbReference type="EMBL" id="OZ022406">
    <property type="protein sequence ID" value="CAK9437399.1"/>
    <property type="molecule type" value="Genomic_DNA"/>
</dbReference>
<comment type="similarity">
    <text evidence="1">Belongs to the OCA5 family.</text>
</comment>
<dbReference type="Pfam" id="PF00566">
    <property type="entry name" value="RabGAP-TBC"/>
    <property type="match status" value="1"/>
</dbReference>
<evidence type="ECO:0000256" key="2">
    <source>
        <dbReference type="ARBA" id="ARBA00019144"/>
    </source>
</evidence>
<dbReference type="InterPro" id="IPR000195">
    <property type="entry name" value="Rab-GAP-TBC_dom"/>
</dbReference>
<evidence type="ECO:0000256" key="3">
    <source>
        <dbReference type="SAM" id="MobiDB-lite"/>
    </source>
</evidence>
<evidence type="ECO:0000313" key="6">
    <source>
        <dbReference type="Proteomes" id="UP001497383"/>
    </source>
</evidence>
<dbReference type="PROSITE" id="PS50086">
    <property type="entry name" value="TBC_RABGAP"/>
    <property type="match status" value="1"/>
</dbReference>
<gene>
    <name evidence="5" type="ORF">LODBEIA_P17770</name>
</gene>
<evidence type="ECO:0000256" key="1">
    <source>
        <dbReference type="ARBA" id="ARBA00005521"/>
    </source>
</evidence>
<protein>
    <recommendedName>
        <fullName evidence="2">Oxidant-induced cell-cycle arrest protein 5</fullName>
    </recommendedName>
</protein>
<reference evidence="5 6" key="1">
    <citation type="submission" date="2024-03" db="EMBL/GenBank/DDBJ databases">
        <authorList>
            <person name="Brejova B."/>
        </authorList>
    </citation>
    <scope>NUCLEOTIDE SEQUENCE [LARGE SCALE GENOMIC DNA]</scope>
    <source>
        <strain evidence="5 6">CBS 14171</strain>
    </source>
</reference>